<evidence type="ECO:0000313" key="5">
    <source>
        <dbReference type="Proteomes" id="UP000243217"/>
    </source>
</evidence>
<proteinExistence type="predicted"/>
<accession>A0A1W0ABK0</accession>
<comment type="cofactor">
    <cofactor evidence="1">
        <name>a divalent metal cation</name>
        <dbReference type="ChEBI" id="CHEBI:60240"/>
    </cofactor>
</comment>
<dbReference type="AlphaFoldDB" id="A0A1W0ABK0"/>
<feature type="domain" description="DDE Tnp4" evidence="3">
    <location>
        <begin position="3"/>
        <end position="57"/>
    </location>
</feature>
<organism evidence="4 5">
    <name type="scientific">Thraustotheca clavata</name>
    <dbReference type="NCBI Taxonomy" id="74557"/>
    <lineage>
        <taxon>Eukaryota</taxon>
        <taxon>Sar</taxon>
        <taxon>Stramenopiles</taxon>
        <taxon>Oomycota</taxon>
        <taxon>Saprolegniomycetes</taxon>
        <taxon>Saprolegniales</taxon>
        <taxon>Achlyaceae</taxon>
        <taxon>Thraustotheca</taxon>
    </lineage>
</organism>
<dbReference type="GO" id="GO:0046872">
    <property type="term" value="F:metal ion binding"/>
    <property type="evidence" value="ECO:0007669"/>
    <property type="project" value="UniProtKB-KW"/>
</dbReference>
<sequence length="114" mass="13380">MRDDEAKFNLLHSRTRIVVEQAFGLWKGKFRIFKQTLQMKSPQKMAMVIEATMVLHNWIIDYESSPMAPNASEWMHYTGDIVFNSEMNEVCNVDASQLKDNTKQYLNLHVQVRD</sequence>
<name>A0A1W0ABK0_9STRA</name>
<evidence type="ECO:0000256" key="2">
    <source>
        <dbReference type="ARBA" id="ARBA00022723"/>
    </source>
</evidence>
<keyword evidence="2" id="KW-0479">Metal-binding</keyword>
<dbReference type="Pfam" id="PF13359">
    <property type="entry name" value="DDE_Tnp_4"/>
    <property type="match status" value="1"/>
</dbReference>
<dbReference type="STRING" id="74557.A0A1W0ABK0"/>
<dbReference type="OrthoDB" id="165537at2759"/>
<protein>
    <recommendedName>
        <fullName evidence="3">DDE Tnp4 domain-containing protein</fullName>
    </recommendedName>
</protein>
<gene>
    <name evidence="4" type="ORF">THRCLA_20094</name>
</gene>
<evidence type="ECO:0000313" key="4">
    <source>
        <dbReference type="EMBL" id="OQS07662.1"/>
    </source>
</evidence>
<evidence type="ECO:0000259" key="3">
    <source>
        <dbReference type="Pfam" id="PF13359"/>
    </source>
</evidence>
<dbReference type="EMBL" id="JNBS01000196">
    <property type="protein sequence ID" value="OQS07662.1"/>
    <property type="molecule type" value="Genomic_DNA"/>
</dbReference>
<comment type="caution">
    <text evidence="4">The sequence shown here is derived from an EMBL/GenBank/DDBJ whole genome shotgun (WGS) entry which is preliminary data.</text>
</comment>
<dbReference type="InterPro" id="IPR027806">
    <property type="entry name" value="HARBI1_dom"/>
</dbReference>
<evidence type="ECO:0000256" key="1">
    <source>
        <dbReference type="ARBA" id="ARBA00001968"/>
    </source>
</evidence>
<reference evidence="4 5" key="1">
    <citation type="journal article" date="2014" name="Genome Biol. Evol.">
        <title>The secreted proteins of Achlya hypogyna and Thraustotheca clavata identify the ancestral oomycete secretome and reveal gene acquisitions by horizontal gene transfer.</title>
        <authorList>
            <person name="Misner I."/>
            <person name="Blouin N."/>
            <person name="Leonard G."/>
            <person name="Richards T.A."/>
            <person name="Lane C.E."/>
        </authorList>
    </citation>
    <scope>NUCLEOTIDE SEQUENCE [LARGE SCALE GENOMIC DNA]</scope>
    <source>
        <strain evidence="4 5">ATCC 34112</strain>
    </source>
</reference>
<keyword evidence="5" id="KW-1185">Reference proteome</keyword>
<dbReference type="Proteomes" id="UP000243217">
    <property type="component" value="Unassembled WGS sequence"/>
</dbReference>